<gene>
    <name evidence="4" type="ORF">C9994_11385</name>
    <name evidence="3" type="ORF">GCM10011506_43660</name>
</gene>
<evidence type="ECO:0000313" key="3">
    <source>
        <dbReference type="EMBL" id="GGC53273.1"/>
    </source>
</evidence>
<proteinExistence type="predicted"/>
<keyword evidence="6" id="KW-1185">Reference proteome</keyword>
<comment type="caution">
    <text evidence="4">The sequence shown here is derived from an EMBL/GenBank/DDBJ whole genome shotgun (WGS) entry which is preliminary data.</text>
</comment>
<dbReference type="Proteomes" id="UP000636010">
    <property type="component" value="Unassembled WGS sequence"/>
</dbReference>
<evidence type="ECO:0000313" key="5">
    <source>
        <dbReference type="Proteomes" id="UP000240608"/>
    </source>
</evidence>
<reference evidence="4 5" key="2">
    <citation type="submission" date="2018-03" db="EMBL/GenBank/DDBJ databases">
        <title>Cross-interface Injection: A General Nanoliter Liquid Handling Method Applied to Single Cells Genome Amplification Automated Nanoliter Liquid Handling Applied to Single Cell Multiple Displacement Amplification.</title>
        <authorList>
            <person name="Yun J."/>
            <person name="Xu P."/>
            <person name="Xu J."/>
            <person name="Dai X."/>
            <person name="Wang Y."/>
            <person name="Zheng X."/>
            <person name="Cao C."/>
            <person name="Yi Q."/>
            <person name="Zhu Y."/>
            <person name="Wang L."/>
            <person name="Dong Z."/>
            <person name="Huang Y."/>
            <person name="Huang L."/>
            <person name="Du W."/>
        </authorList>
    </citation>
    <scope>NUCLEOTIDE SEQUENCE [LARGE SCALE GENOMIC DNA]</scope>
    <source>
        <strain evidence="4 5">Z-D1-2</strain>
    </source>
</reference>
<dbReference type="Pfam" id="PF13568">
    <property type="entry name" value="OMP_b-brl_2"/>
    <property type="match status" value="1"/>
</dbReference>
<dbReference type="EMBL" id="PYVU01000110">
    <property type="protein sequence ID" value="PTB95366.1"/>
    <property type="molecule type" value="Genomic_DNA"/>
</dbReference>
<dbReference type="EMBL" id="BMEC01000018">
    <property type="protein sequence ID" value="GGC53273.1"/>
    <property type="molecule type" value="Genomic_DNA"/>
</dbReference>
<dbReference type="Proteomes" id="UP000240608">
    <property type="component" value="Unassembled WGS sequence"/>
</dbReference>
<feature type="signal peptide" evidence="1">
    <location>
        <begin position="1"/>
        <end position="19"/>
    </location>
</feature>
<reference evidence="6" key="3">
    <citation type="journal article" date="2019" name="Int. J. Syst. Evol. Microbiol.">
        <title>The Global Catalogue of Microorganisms (GCM) 10K type strain sequencing project: providing services to taxonomists for standard genome sequencing and annotation.</title>
        <authorList>
            <consortium name="The Broad Institute Genomics Platform"/>
            <consortium name="The Broad Institute Genome Sequencing Center for Infectious Disease"/>
            <person name="Wu L."/>
            <person name="Ma J."/>
        </authorList>
    </citation>
    <scope>NUCLEOTIDE SEQUENCE [LARGE SCALE GENOMIC DNA]</scope>
    <source>
        <strain evidence="6">CGMCC 1.10832</strain>
    </source>
</reference>
<evidence type="ECO:0000259" key="2">
    <source>
        <dbReference type="Pfam" id="PF13568"/>
    </source>
</evidence>
<evidence type="ECO:0000313" key="4">
    <source>
        <dbReference type="EMBL" id="PTB95366.1"/>
    </source>
</evidence>
<reference evidence="3" key="1">
    <citation type="journal article" date="2014" name="Int. J. Syst. Evol. Microbiol.">
        <title>Complete genome of a new Firmicutes species belonging to the dominant human colonic microbiota ('Ruminococcus bicirculans') reveals two chromosomes and a selective capacity to utilize plant glucans.</title>
        <authorList>
            <consortium name="NISC Comparative Sequencing Program"/>
            <person name="Wegmann U."/>
            <person name="Louis P."/>
            <person name="Goesmann A."/>
            <person name="Henrissat B."/>
            <person name="Duncan S.H."/>
            <person name="Flint H.J."/>
        </authorList>
    </citation>
    <scope>NUCLEOTIDE SEQUENCE</scope>
    <source>
        <strain evidence="3">CGMCC 1.10832</strain>
    </source>
</reference>
<accession>A0A2T4DNM2</accession>
<dbReference type="InterPro" id="IPR025665">
    <property type="entry name" value="Beta-barrel_OMP_2"/>
</dbReference>
<keyword evidence="1" id="KW-0732">Signal</keyword>
<feature type="domain" description="Outer membrane protein beta-barrel" evidence="2">
    <location>
        <begin position="21"/>
        <end position="184"/>
    </location>
</feature>
<dbReference type="AlphaFoldDB" id="A0A2T4DNM2"/>
<feature type="chain" id="PRO_5015641748" evidence="1">
    <location>
        <begin position="20"/>
        <end position="207"/>
    </location>
</feature>
<organism evidence="4 5">
    <name type="scientific">Marivirga lumbricoides</name>
    <dbReference type="NCBI Taxonomy" id="1046115"/>
    <lineage>
        <taxon>Bacteria</taxon>
        <taxon>Pseudomonadati</taxon>
        <taxon>Bacteroidota</taxon>
        <taxon>Cytophagia</taxon>
        <taxon>Cytophagales</taxon>
        <taxon>Marivirgaceae</taxon>
        <taxon>Marivirga</taxon>
    </lineage>
</organism>
<sequence>MKKLLFSSILLVSVFSAQAQAKFGLKAAPTLSFNRVEDESTNYSYNPDGVGLRFQLGPTVDFEFKENHYFSTGLLFATKRVGVQIKDEDTNFSSDEDYSLHYLQIPLTLKLFTEEVGLDKKLYFQVGGSLDIKTKGRGEDLDFVQKFNFMDATALLAAGVEYGFGIDTKLFGGIIYQRGLFNVINESTSDGLRVQNDLLGLEFGITF</sequence>
<name>A0A2T4DNM2_9BACT</name>
<evidence type="ECO:0000313" key="6">
    <source>
        <dbReference type="Proteomes" id="UP000636010"/>
    </source>
</evidence>
<evidence type="ECO:0000256" key="1">
    <source>
        <dbReference type="SAM" id="SignalP"/>
    </source>
</evidence>
<dbReference type="RefSeq" id="WP_188467469.1">
    <property type="nucleotide sequence ID" value="NZ_BAABHU010000018.1"/>
</dbReference>
<protein>
    <submittedName>
        <fullName evidence="4">PorT family protein</fullName>
    </submittedName>
</protein>
<reference evidence="3" key="4">
    <citation type="submission" date="2024-05" db="EMBL/GenBank/DDBJ databases">
        <authorList>
            <person name="Sun Q."/>
            <person name="Zhou Y."/>
        </authorList>
    </citation>
    <scope>NUCLEOTIDE SEQUENCE</scope>
    <source>
        <strain evidence="3">CGMCC 1.10832</strain>
    </source>
</reference>